<dbReference type="Proteomes" id="UP000294360">
    <property type="component" value="Chromosome"/>
</dbReference>
<name>A0A4U8YUK9_METTU</name>
<dbReference type="KEGG" id="mtun:MTUNDRAET4_0545"/>
<reference evidence="1 2" key="1">
    <citation type="submission" date="2019-03" db="EMBL/GenBank/DDBJ databases">
        <authorList>
            <person name="Kox A.R. M."/>
        </authorList>
    </citation>
    <scope>NUCLEOTIDE SEQUENCE [LARGE SCALE GENOMIC DNA]</scope>
    <source>
        <strain evidence="1">MTUNDRAET4 annotated genome</strain>
    </source>
</reference>
<proteinExistence type="predicted"/>
<accession>A0A4U8YUK9</accession>
<dbReference type="AlphaFoldDB" id="A0A4U8YUK9"/>
<sequence length="138" mass="15490">MSNFFCELGGRATATPTLFPREAACVVRRIDRRLIGALNEFSQGSGFAQEGPPGESLPGCASKQFIDLDWMYSRMRNTFSPYCQKELAGFQSEYIVCWRVIIIQWLKSQLEDIRFTVSKGANGRGLAGVWLGTVRRCP</sequence>
<gene>
    <name evidence="1" type="ORF">MTUNDRAET4_0545</name>
</gene>
<protein>
    <submittedName>
        <fullName evidence="1">Uncharacterized protein</fullName>
    </submittedName>
</protein>
<dbReference type="EMBL" id="LR536450">
    <property type="protein sequence ID" value="VFU07438.1"/>
    <property type="molecule type" value="Genomic_DNA"/>
</dbReference>
<organism evidence="1 2">
    <name type="scientific">Methylocella tundrae</name>
    <dbReference type="NCBI Taxonomy" id="227605"/>
    <lineage>
        <taxon>Bacteria</taxon>
        <taxon>Pseudomonadati</taxon>
        <taxon>Pseudomonadota</taxon>
        <taxon>Alphaproteobacteria</taxon>
        <taxon>Hyphomicrobiales</taxon>
        <taxon>Beijerinckiaceae</taxon>
        <taxon>Methylocella</taxon>
    </lineage>
</organism>
<evidence type="ECO:0000313" key="1">
    <source>
        <dbReference type="EMBL" id="VFU07438.1"/>
    </source>
</evidence>
<evidence type="ECO:0000313" key="2">
    <source>
        <dbReference type="Proteomes" id="UP000294360"/>
    </source>
</evidence>